<dbReference type="InterPro" id="IPR003511">
    <property type="entry name" value="HORMA_dom"/>
</dbReference>
<dbReference type="Proteomes" id="UP000801492">
    <property type="component" value="Unassembled WGS sequence"/>
</dbReference>
<dbReference type="PANTHER" id="PTHR11842">
    <property type="entry name" value="MITOTIC SPINDLE ASSEMBLY CHECKPOINT PROTEIN MAD2"/>
    <property type="match status" value="1"/>
</dbReference>
<dbReference type="InterPro" id="IPR045091">
    <property type="entry name" value="Mad2-like"/>
</dbReference>
<dbReference type="Gene3D" id="3.30.900.10">
    <property type="entry name" value="HORMA domain"/>
    <property type="match status" value="1"/>
</dbReference>
<comment type="caution">
    <text evidence="2">The sequence shown here is derived from an EMBL/GenBank/DDBJ whole genome shotgun (WGS) entry which is preliminary data.</text>
</comment>
<dbReference type="Pfam" id="PF02301">
    <property type="entry name" value="HORMA"/>
    <property type="match status" value="1"/>
</dbReference>
<dbReference type="PROSITE" id="PS50815">
    <property type="entry name" value="HORMA"/>
    <property type="match status" value="1"/>
</dbReference>
<name>A0A8K0DCF1_IGNLU</name>
<gene>
    <name evidence="2" type="ORF">ILUMI_02537</name>
</gene>
<organism evidence="2 3">
    <name type="scientific">Ignelater luminosus</name>
    <name type="common">Cucubano</name>
    <name type="synonym">Pyrophorus luminosus</name>
    <dbReference type="NCBI Taxonomy" id="2038154"/>
    <lineage>
        <taxon>Eukaryota</taxon>
        <taxon>Metazoa</taxon>
        <taxon>Ecdysozoa</taxon>
        <taxon>Arthropoda</taxon>
        <taxon>Hexapoda</taxon>
        <taxon>Insecta</taxon>
        <taxon>Pterygota</taxon>
        <taxon>Neoptera</taxon>
        <taxon>Endopterygota</taxon>
        <taxon>Coleoptera</taxon>
        <taxon>Polyphaga</taxon>
        <taxon>Elateriformia</taxon>
        <taxon>Elateroidea</taxon>
        <taxon>Elateridae</taxon>
        <taxon>Agrypninae</taxon>
        <taxon>Pyrophorini</taxon>
        <taxon>Ignelater</taxon>
    </lineage>
</organism>
<proteinExistence type="predicted"/>
<dbReference type="EMBL" id="VTPC01000963">
    <property type="protein sequence ID" value="KAF2903650.1"/>
    <property type="molecule type" value="Genomic_DNA"/>
</dbReference>
<reference evidence="2" key="1">
    <citation type="submission" date="2019-08" db="EMBL/GenBank/DDBJ databases">
        <title>The genome of the North American firefly Photinus pyralis.</title>
        <authorList>
            <consortium name="Photinus pyralis genome working group"/>
            <person name="Fallon T.R."/>
            <person name="Sander Lower S.E."/>
            <person name="Weng J.-K."/>
        </authorList>
    </citation>
    <scope>NUCLEOTIDE SEQUENCE</scope>
    <source>
        <strain evidence="2">TRF0915ILg1</strain>
        <tissue evidence="2">Whole body</tissue>
    </source>
</reference>
<sequence length="218" mass="25539">MNVRKPDDKMETEPVHKENFLGANTISDLVYRASTSILYHRGVCPREDFKNEEHGDMQLYRLQNRKTNDLVWGALVVLDDCLVSEVLEKIVLAIINENSKKIVEQWDFQVEIQRPQGMDKPKQQIEDEMFNVLKQIPLITAKLPSRNYSYSFGFLIYSPDSLIVTPIAWRNAVTPRELHDYVEVGLLSTTIHKIRLQVRYAREVDDRRKIILRESKLR</sequence>
<evidence type="ECO:0000313" key="2">
    <source>
        <dbReference type="EMBL" id="KAF2903650.1"/>
    </source>
</evidence>
<dbReference type="AlphaFoldDB" id="A0A8K0DCF1"/>
<evidence type="ECO:0000313" key="3">
    <source>
        <dbReference type="Proteomes" id="UP000801492"/>
    </source>
</evidence>
<evidence type="ECO:0000259" key="1">
    <source>
        <dbReference type="PROSITE" id="PS50815"/>
    </source>
</evidence>
<dbReference type="InterPro" id="IPR036570">
    <property type="entry name" value="HORMA_dom_sf"/>
</dbReference>
<accession>A0A8K0DCF1</accession>
<dbReference type="SUPFAM" id="SSF56019">
    <property type="entry name" value="The spindle assembly checkpoint protein mad2"/>
    <property type="match status" value="1"/>
</dbReference>
<protein>
    <recommendedName>
        <fullName evidence="1">HORMA domain-containing protein</fullName>
    </recommendedName>
</protein>
<feature type="domain" description="HORMA" evidence="1">
    <location>
        <begin position="20"/>
        <end position="198"/>
    </location>
</feature>
<keyword evidence="3" id="KW-1185">Reference proteome</keyword>